<keyword evidence="4" id="KW-1185">Reference proteome</keyword>
<protein>
    <recommendedName>
        <fullName evidence="2">Sld7 C-terminal domain-containing protein</fullName>
    </recommendedName>
</protein>
<sequence length="354" mass="38231">MSKDPPLNSPSEQAFFVAAADLAIPGSAVGAETDILLPGLQFWASSSSSSSSSSTTTTSLSILQSLVTSGLVAIARVNTHLVPIWAFCGGQWIIKTTDATARDNLNALFAHTDPAVGLLVQPAPSAATVSDNTTCTYTLILVKIPNANNTNWDLSAVLVKADAQILALVHMAGQSNKPQNTQPYILDSETGLAREPSRFLGTTRQPVQESKGLDLLHQHSVGRRHSSRVPFGAPIVEDPTPDPFTRANREAARPRPSSVPPAERPTENQSLVVEGTLEDRERQALQHLILASLRLRGVARDAEFKEVYGHTIRAAQFAVAQKRRRNRKNSSGKPVGIMEMQDIVDKLLNVFLPE</sequence>
<dbReference type="Proteomes" id="UP000398389">
    <property type="component" value="Unassembled WGS sequence"/>
</dbReference>
<reference evidence="3 4" key="1">
    <citation type="submission" date="2019-09" db="EMBL/GenBank/DDBJ databases">
        <authorList>
            <person name="Brejova B."/>
        </authorList>
    </citation>
    <scope>NUCLEOTIDE SEQUENCE [LARGE SCALE GENOMIC DNA]</scope>
</reference>
<dbReference type="EMBL" id="CABVLU010000005">
    <property type="protein sequence ID" value="VVT58554.1"/>
    <property type="molecule type" value="Genomic_DNA"/>
</dbReference>
<dbReference type="RefSeq" id="XP_031856869.1">
    <property type="nucleotide sequence ID" value="XM_032000978.1"/>
</dbReference>
<accession>A0A5E8C431</accession>
<feature type="domain" description="Sld7 C-terminal" evidence="2">
    <location>
        <begin position="280"/>
        <end position="352"/>
    </location>
</feature>
<gene>
    <name evidence="3" type="ORF">SAPINGB_P006267</name>
</gene>
<feature type="region of interest" description="Disordered" evidence="1">
    <location>
        <begin position="218"/>
        <end position="268"/>
    </location>
</feature>
<name>A0A5E8C431_9ASCO</name>
<evidence type="ECO:0000256" key="1">
    <source>
        <dbReference type="SAM" id="MobiDB-lite"/>
    </source>
</evidence>
<dbReference type="AlphaFoldDB" id="A0A5E8C431"/>
<dbReference type="OrthoDB" id="5295136at2759"/>
<evidence type="ECO:0000259" key="2">
    <source>
        <dbReference type="Pfam" id="PF18596"/>
    </source>
</evidence>
<evidence type="ECO:0000313" key="3">
    <source>
        <dbReference type="EMBL" id="VVT58554.1"/>
    </source>
</evidence>
<dbReference type="Pfam" id="PF18596">
    <property type="entry name" value="Sld7_C"/>
    <property type="match status" value="1"/>
</dbReference>
<dbReference type="InterPro" id="IPR041260">
    <property type="entry name" value="Sld7_C"/>
</dbReference>
<evidence type="ECO:0000313" key="4">
    <source>
        <dbReference type="Proteomes" id="UP000398389"/>
    </source>
</evidence>
<organism evidence="3 4">
    <name type="scientific">Magnusiomyces paraingens</name>
    <dbReference type="NCBI Taxonomy" id="2606893"/>
    <lineage>
        <taxon>Eukaryota</taxon>
        <taxon>Fungi</taxon>
        <taxon>Dikarya</taxon>
        <taxon>Ascomycota</taxon>
        <taxon>Saccharomycotina</taxon>
        <taxon>Dipodascomycetes</taxon>
        <taxon>Dipodascales</taxon>
        <taxon>Dipodascaceae</taxon>
        <taxon>Magnusiomyces</taxon>
    </lineage>
</organism>
<proteinExistence type="predicted"/>
<dbReference type="GeneID" id="43585078"/>